<dbReference type="EC" id="3.6.3.14" evidence="10"/>
<proteinExistence type="inferred from homology"/>
<dbReference type="InterPro" id="IPR002379">
    <property type="entry name" value="ATPase_proteolipid_c-like_dom"/>
</dbReference>
<dbReference type="InterPro" id="IPR000245">
    <property type="entry name" value="ATPase_proteolipid_csu"/>
</dbReference>
<evidence type="ECO:0000256" key="8">
    <source>
        <dbReference type="SAM" id="Phobius"/>
    </source>
</evidence>
<dbReference type="EMBL" id="AP018732">
    <property type="protein sequence ID" value="BBE41606.1"/>
    <property type="molecule type" value="Genomic_DNA"/>
</dbReference>
<evidence type="ECO:0000313" key="11">
    <source>
        <dbReference type="Proteomes" id="UP000509448"/>
    </source>
</evidence>
<keyword evidence="5 8" id="KW-1133">Transmembrane helix</keyword>
<dbReference type="Proteomes" id="UP000509448">
    <property type="component" value="Chromosome"/>
</dbReference>
<feature type="transmembrane region" description="Helical" evidence="8">
    <location>
        <begin position="60"/>
        <end position="82"/>
    </location>
</feature>
<dbReference type="Gene3D" id="1.20.120.610">
    <property type="entry name" value="lithium bound rotor ring of v- atpase"/>
    <property type="match status" value="1"/>
</dbReference>
<keyword evidence="10" id="KW-0378">Hydrolase</keyword>
<dbReference type="KEGG" id="ccai:NAS2_0209"/>
<accession>A0A4P2VAU2</accession>
<keyword evidence="6" id="KW-0406">Ion transport</keyword>
<evidence type="ECO:0000256" key="4">
    <source>
        <dbReference type="ARBA" id="ARBA00022692"/>
    </source>
</evidence>
<dbReference type="AlphaFoldDB" id="A0A4P2VAU2"/>
<dbReference type="SUPFAM" id="SSF81333">
    <property type="entry name" value="F1F0 ATP synthase subunit C"/>
    <property type="match status" value="1"/>
</dbReference>
<protein>
    <submittedName>
        <fullName evidence="10">V-type ATP synthase subunit K</fullName>
        <ecNumber evidence="10">3.6.3.14</ecNumber>
    </submittedName>
</protein>
<evidence type="ECO:0000256" key="1">
    <source>
        <dbReference type="ARBA" id="ARBA00004141"/>
    </source>
</evidence>
<evidence type="ECO:0000256" key="6">
    <source>
        <dbReference type="ARBA" id="ARBA00023065"/>
    </source>
</evidence>
<dbReference type="GO" id="GO:0046961">
    <property type="term" value="F:proton-transporting ATPase activity, rotational mechanism"/>
    <property type="evidence" value="ECO:0007669"/>
    <property type="project" value="InterPro"/>
</dbReference>
<gene>
    <name evidence="10" type="ORF">NAS2_0209</name>
</gene>
<evidence type="ECO:0000259" key="9">
    <source>
        <dbReference type="Pfam" id="PF00137"/>
    </source>
</evidence>
<evidence type="ECO:0000256" key="3">
    <source>
        <dbReference type="ARBA" id="ARBA00022448"/>
    </source>
</evidence>
<dbReference type="GO" id="GO:0033179">
    <property type="term" value="C:proton-transporting V-type ATPase, V0 domain"/>
    <property type="evidence" value="ECO:0007669"/>
    <property type="project" value="InterPro"/>
</dbReference>
<evidence type="ECO:0000256" key="2">
    <source>
        <dbReference type="ARBA" id="ARBA00007296"/>
    </source>
</evidence>
<dbReference type="PRINTS" id="PR00122">
    <property type="entry name" value="VACATPASE"/>
</dbReference>
<dbReference type="GO" id="GO:0016787">
    <property type="term" value="F:hydrolase activity"/>
    <property type="evidence" value="ECO:0007669"/>
    <property type="project" value="UniProtKB-KW"/>
</dbReference>
<feature type="domain" description="V-ATPase proteolipid subunit C-like" evidence="9">
    <location>
        <begin position="22"/>
        <end position="81"/>
    </location>
</feature>
<reference evidence="10 11" key="1">
    <citation type="journal article" date="2019" name="ISME J.">
        <title>Isolation and characterization of a thermophilic sulfur- and iron-reducing thaumarchaeote from a terrestrial acidic hot spring.</title>
        <authorList>
            <person name="Kato S."/>
            <person name="Itoh T."/>
            <person name="Yuki M."/>
            <person name="Nagamori M."/>
            <person name="Ohnishi M."/>
            <person name="Uematsu K."/>
            <person name="Suzuki K."/>
            <person name="Takashina T."/>
            <person name="Ohkuma M."/>
        </authorList>
    </citation>
    <scope>NUCLEOTIDE SEQUENCE [LARGE SCALE GENOMIC DNA]</scope>
    <source>
        <strain evidence="10 11">NAS-02</strain>
    </source>
</reference>
<keyword evidence="11" id="KW-1185">Reference proteome</keyword>
<organism evidence="10 11">
    <name type="scientific">Conexivisphaera calida</name>
    <dbReference type="NCBI Taxonomy" id="1874277"/>
    <lineage>
        <taxon>Archaea</taxon>
        <taxon>Nitrososphaerota</taxon>
        <taxon>Conexivisphaeria</taxon>
        <taxon>Conexivisphaerales</taxon>
        <taxon>Conexivisphaeraceae</taxon>
        <taxon>Conexivisphaera</taxon>
    </lineage>
</organism>
<name>A0A4P2VAU2_9ARCH</name>
<keyword evidence="7 8" id="KW-0472">Membrane</keyword>
<comment type="similarity">
    <text evidence="2">Belongs to the V-ATPase proteolipid subunit family.</text>
</comment>
<evidence type="ECO:0000256" key="5">
    <source>
        <dbReference type="ARBA" id="ARBA00022989"/>
    </source>
</evidence>
<dbReference type="Pfam" id="PF00137">
    <property type="entry name" value="ATP-synt_C"/>
    <property type="match status" value="1"/>
</dbReference>
<keyword evidence="3" id="KW-0813">Transport</keyword>
<evidence type="ECO:0000313" key="10">
    <source>
        <dbReference type="EMBL" id="BBE41606.1"/>
    </source>
</evidence>
<sequence length="87" mass="8812">MDTILMMLQSATLSSSYGMGLLAAGIAFGLAAVGAGIAMARIGSSGLAVTAEKPELRTWSIVILAFGETIAIYGIAIAILLLGRLPS</sequence>
<dbReference type="InterPro" id="IPR035921">
    <property type="entry name" value="F/V-ATP_Csub_sf"/>
</dbReference>
<keyword evidence="4 8" id="KW-0812">Transmembrane</keyword>
<dbReference type="CDD" id="cd18120">
    <property type="entry name" value="ATP-synt_Vo_Ao_c"/>
    <property type="match status" value="1"/>
</dbReference>
<evidence type="ECO:0000256" key="7">
    <source>
        <dbReference type="ARBA" id="ARBA00023136"/>
    </source>
</evidence>
<comment type="subcellular location">
    <subcellularLocation>
        <location evidence="1">Membrane</location>
        <topology evidence="1">Multi-pass membrane protein</topology>
    </subcellularLocation>
</comment>